<dbReference type="InterPro" id="IPR015712">
    <property type="entry name" value="DNA-dir_RNA_pol_su2"/>
</dbReference>
<dbReference type="NCBIfam" id="TIGR02013">
    <property type="entry name" value="rpoB"/>
    <property type="match status" value="1"/>
</dbReference>
<evidence type="ECO:0000256" key="3">
    <source>
        <dbReference type="ARBA" id="ARBA00007616"/>
    </source>
</evidence>
<dbReference type="Gene3D" id="2.40.40.20">
    <property type="match status" value="1"/>
</dbReference>
<dbReference type="InterPro" id="IPR007644">
    <property type="entry name" value="RNA_pol_bsu_protrusion"/>
</dbReference>
<proteinExistence type="inferred from homology"/>
<dbReference type="Gene3D" id="3.90.1100.10">
    <property type="match status" value="1"/>
</dbReference>
<dbReference type="Gene3D" id="3.90.1800.10">
    <property type="entry name" value="RNA polymerase alpha subunit dimerisation domain"/>
    <property type="match status" value="1"/>
</dbReference>
<evidence type="ECO:0000256" key="6">
    <source>
        <dbReference type="ARBA" id="ARBA00022679"/>
    </source>
</evidence>
<dbReference type="Gene3D" id="1.10.274.100">
    <property type="entry name" value="RNA polymerase Rpb1, domain 3"/>
    <property type="match status" value="1"/>
</dbReference>
<evidence type="ECO:0000256" key="10">
    <source>
        <dbReference type="ARBA" id="ARBA00023163"/>
    </source>
</evidence>
<keyword evidence="17" id="KW-1185">Reference proteome</keyword>
<reference evidence="17" key="1">
    <citation type="journal article" date="2013" name="Science">
        <title>Gene transfer from bacteria and archaea facilitated evolution of an extremophilic eukaryote.</title>
        <authorList>
            <person name="Schonknecht G."/>
            <person name="Chen W.H."/>
            <person name="Ternes C.M."/>
            <person name="Barbier G.G."/>
            <person name="Shrestha R.P."/>
            <person name="Stanke M."/>
            <person name="Brautigam A."/>
            <person name="Baker B.J."/>
            <person name="Banfield J.F."/>
            <person name="Garavito R.M."/>
            <person name="Carr K."/>
            <person name="Wilkerson C."/>
            <person name="Rensing S.A."/>
            <person name="Gagneul D."/>
            <person name="Dickenson N.E."/>
            <person name="Oesterhelt C."/>
            <person name="Lercher M.J."/>
            <person name="Weber A.P."/>
        </authorList>
    </citation>
    <scope>NUCLEOTIDE SEQUENCE [LARGE SCALE GENOMIC DNA]</scope>
    <source>
        <strain evidence="17">074W</strain>
    </source>
</reference>
<keyword evidence="10 12" id="KW-0804">Transcription</keyword>
<comment type="similarity">
    <text evidence="12">Belongs to the RNA polymerase beta' chain family.</text>
</comment>
<dbReference type="Pfam" id="PF05000">
    <property type="entry name" value="RNA_pol_Rpb1_4"/>
    <property type="match status" value="1"/>
</dbReference>
<dbReference type="NCBIfam" id="TIGR02386">
    <property type="entry name" value="rpoC_TIGR"/>
    <property type="match status" value="1"/>
</dbReference>
<evidence type="ECO:0000313" key="17">
    <source>
        <dbReference type="Proteomes" id="UP000030680"/>
    </source>
</evidence>
<dbReference type="InterPro" id="IPR042102">
    <property type="entry name" value="RNA_pol_Rpb1_3_sf"/>
</dbReference>
<evidence type="ECO:0000256" key="14">
    <source>
        <dbReference type="SAM" id="Coils"/>
    </source>
</evidence>
<dbReference type="Proteomes" id="UP000030680">
    <property type="component" value="Unassembled WGS sequence"/>
</dbReference>
<dbReference type="HAMAP" id="MF_01324">
    <property type="entry name" value="RNApol_bact_RpoC2"/>
    <property type="match status" value="1"/>
</dbReference>
<gene>
    <name evidence="16" type="ORF">Gasu_40590</name>
</gene>
<dbReference type="CDD" id="cd02655">
    <property type="entry name" value="RNAP_beta'_C"/>
    <property type="match status" value="1"/>
</dbReference>
<dbReference type="Gene3D" id="2.40.270.10">
    <property type="entry name" value="DNA-directed RNA polymerase, subunit 2, domain 6"/>
    <property type="match status" value="1"/>
</dbReference>
<dbReference type="NCBIfam" id="NF001616">
    <property type="entry name" value="PRK00405.1"/>
    <property type="match status" value="1"/>
</dbReference>
<dbReference type="InterPro" id="IPR045867">
    <property type="entry name" value="DNA-dir_RpoC_beta_prime"/>
</dbReference>
<dbReference type="Pfam" id="PF00562">
    <property type="entry name" value="RNA_pol_Rpb2_6"/>
    <property type="match status" value="1"/>
</dbReference>
<dbReference type="CDD" id="cd01609">
    <property type="entry name" value="RNAP_beta'_N"/>
    <property type="match status" value="1"/>
</dbReference>
<dbReference type="Pfam" id="PF10385">
    <property type="entry name" value="RNA_pol_Rpb2_45"/>
    <property type="match status" value="1"/>
</dbReference>
<evidence type="ECO:0000256" key="2">
    <source>
        <dbReference type="ARBA" id="ARBA00006835"/>
    </source>
</evidence>
<dbReference type="InterPro" id="IPR007641">
    <property type="entry name" value="RNA_pol_Rpb2_7"/>
</dbReference>
<comment type="similarity">
    <text evidence="4">In the C-terminal section; belongs to the RNA polymerase beta' chain family.</text>
</comment>
<dbReference type="InterPro" id="IPR012754">
    <property type="entry name" value="DNA-dir_RpoC_beta_prime_bact"/>
</dbReference>
<feature type="domain" description="RNA polymerase N-terminal" evidence="15">
    <location>
        <begin position="1412"/>
        <end position="1691"/>
    </location>
</feature>
<comment type="function">
    <text evidence="1 12">DNA-dependent RNA polymerase catalyzes the transcription of DNA into RNA using the four ribonucleoside triphosphates as substrates.</text>
</comment>
<dbReference type="Pfam" id="PF00623">
    <property type="entry name" value="RNA_pol_Rpb1_2"/>
    <property type="match status" value="1"/>
</dbReference>
<protein>
    <recommendedName>
        <fullName evidence="12 13">Multifunctional fusion protein</fullName>
    </recommendedName>
    <domain>
        <recommendedName>
            <fullName evidence="12">DNA-directed RNA polymerase subunit</fullName>
            <ecNumber evidence="12">2.7.7.6</ecNumber>
        </recommendedName>
    </domain>
    <domain>
        <recommendedName>
            <fullName evidence="13">DNA-directed RNA polymerase subunit beta</fullName>
        </recommendedName>
    </domain>
</protein>
<dbReference type="Gramene" id="EME28514">
    <property type="protein sequence ID" value="EME28514"/>
    <property type="gene ID" value="Gasu_40590"/>
</dbReference>
<dbReference type="SUPFAM" id="SSF64484">
    <property type="entry name" value="beta and beta-prime subunits of DNA dependent RNA-polymerase"/>
    <property type="match status" value="2"/>
</dbReference>
<keyword evidence="14" id="KW-0175">Coiled coil</keyword>
<comment type="similarity">
    <text evidence="3">In the N-terminal section; belongs to the RNA polymerase beta chain family.</text>
</comment>
<dbReference type="Gene3D" id="3.90.1110.10">
    <property type="entry name" value="RNA polymerase Rpb2, domain 2"/>
    <property type="match status" value="1"/>
</dbReference>
<dbReference type="EC" id="2.7.7.6" evidence="12"/>
<dbReference type="Gene3D" id="1.10.150.390">
    <property type="match status" value="1"/>
</dbReference>
<dbReference type="eggNOG" id="KOG0214">
    <property type="taxonomic scope" value="Eukaryota"/>
</dbReference>
<evidence type="ECO:0000256" key="5">
    <source>
        <dbReference type="ARBA" id="ARBA00022478"/>
    </source>
</evidence>
<dbReference type="InterPro" id="IPR037033">
    <property type="entry name" value="DNA-dir_RNAP_su2_hyb_sf"/>
</dbReference>
<keyword evidence="5 12" id="KW-0240">DNA-directed RNA polymerase</keyword>
<dbReference type="NCBIfam" id="TIGR02388">
    <property type="entry name" value="rpoC2_cyan"/>
    <property type="match status" value="1"/>
</dbReference>
<dbReference type="SMART" id="SM00663">
    <property type="entry name" value="RPOLA_N"/>
    <property type="match status" value="1"/>
</dbReference>
<dbReference type="Gene3D" id="2.30.150.10">
    <property type="entry name" value="DNA-directed RNA polymerase, beta subunit, external 1 domain"/>
    <property type="match status" value="1"/>
</dbReference>
<dbReference type="InterPro" id="IPR034678">
    <property type="entry name" value="RNApol_RpoC1"/>
</dbReference>
<dbReference type="Pfam" id="PF04560">
    <property type="entry name" value="RNA_pol_Rpb2_7"/>
    <property type="match status" value="1"/>
</dbReference>
<dbReference type="InterPro" id="IPR037034">
    <property type="entry name" value="RNA_pol_Rpb2_2_sf"/>
</dbReference>
<evidence type="ECO:0000256" key="11">
    <source>
        <dbReference type="ARBA" id="ARBA00048552"/>
    </source>
</evidence>
<dbReference type="InterPro" id="IPR044893">
    <property type="entry name" value="RNA_pol_Rpb1_clamp_domain"/>
</dbReference>
<dbReference type="GeneID" id="17087347"/>
<dbReference type="Gene3D" id="2.40.50.150">
    <property type="match status" value="1"/>
</dbReference>
<evidence type="ECO:0000256" key="13">
    <source>
        <dbReference type="RuleBase" id="RU363031"/>
    </source>
</evidence>
<dbReference type="GO" id="GO:0006351">
    <property type="term" value="P:DNA-templated transcription"/>
    <property type="evidence" value="ECO:0007669"/>
    <property type="project" value="InterPro"/>
</dbReference>
<dbReference type="InterPro" id="IPR012756">
    <property type="entry name" value="DNA-dir_RpoC2_beta_pp"/>
</dbReference>
<dbReference type="HAMAP" id="MF_01322">
    <property type="entry name" value="RNApol_bact_RpoC"/>
    <property type="match status" value="1"/>
</dbReference>
<dbReference type="HAMAP" id="MF_01323">
    <property type="entry name" value="RNApol_bact_RpoC1"/>
    <property type="match status" value="1"/>
</dbReference>
<evidence type="ECO:0000256" key="1">
    <source>
        <dbReference type="ARBA" id="ARBA00004026"/>
    </source>
</evidence>
<dbReference type="Gene3D" id="4.10.860.120">
    <property type="entry name" value="RNA polymerase II, clamp domain"/>
    <property type="match status" value="1"/>
</dbReference>
<evidence type="ECO:0000256" key="12">
    <source>
        <dbReference type="RuleBase" id="RU004279"/>
    </source>
</evidence>
<organism evidence="16 17">
    <name type="scientific">Galdieria sulphuraria</name>
    <name type="common">Red alga</name>
    <dbReference type="NCBI Taxonomy" id="130081"/>
    <lineage>
        <taxon>Eukaryota</taxon>
        <taxon>Rhodophyta</taxon>
        <taxon>Bangiophyceae</taxon>
        <taxon>Galdieriales</taxon>
        <taxon>Galdieriaceae</taxon>
        <taxon>Galdieria</taxon>
    </lineage>
</organism>
<dbReference type="InterPro" id="IPR010243">
    <property type="entry name" value="RNA_pol_bsu_bac"/>
</dbReference>
<sequence>MSTLKTAIKKCLSAIRRLNIENISNIEPNVNIAYSKIDKAVKRKIYYHLINTLNITSKNHNQYRHQYALTDLIEIQKTSFYWFLKEGLIEEIEKFSPIIDFDKKFIIYFSAKNFKLKYPKHKPEEAKNKEITYGAKLYIPFTLKNNLTGENIDSRLDVGEMPLMTDRGTFIINGSERVVVNQIVRSPGIYYKLEYDKYNNPIYSATLIPHRGSWLKFELDKNNLVWVKFDQINKVFLASFFKALGFKKKEILENIKHVKYFEEKLLKFYDKPKEREIIEIYQSMQMFEDEKGNLINKFADRKKYDLGKIGRIKLNKKLNLDILDTIRTITNKDILAIVDYLVGLSFGIGKIDDIDHLSNRRIRSVGELLQHQFRIGLSRIERNIKDKITTSNDEDIALKTIVNGKPLLMAIKEFFNSSQLSQFMDQVNPLAELTHKRRISALGPGGLNRDHTGFVVRDIHPSHYGRICPIETPEGTNAGLIGSLALNARVNKYGFIEAPFYNVEQGRVCYEKAISYLNAEEEDEFKIAPADILVDDNGHIKGDIIPVRYYQEFITASPEEVDYIAISPVQILSAATSLIPFVEHDDANRALMGSNMQRQAVPLLYPERPIVGTGLETQIARDSGMVIVSEDDGEVTEVTANTIVIKTSNNQYKKYILQKYQRSNQDTCINQKPIVWPGERVKVGQVIADGSATEKGSLALGKNILVAYMPWEGYNYEDAFIISERLVYDDIYTSIHIERYEIEARITKLGAEKVTRDIPNVGENNLKHLDERGIIKIGTWVESGDILVGKVTPKGDSDNLPETRLLKAIFGTKNRESNVRDSSLRMPNGSRGRVVDIKIFGKINDITESTNIIVKVYIAQKRKIQVGDKMAGRHGNKGVISRILPREDMPYLPDGTPIDIILNPLGVPSRMNVGQLFECLLALAGYYLNKRFTVMPFDEMYGVDSSRKVVNKKLKQAMEISDLEWLFNKNSAGKIPLFDGRTGEPFDNPVTVGIAYMLKLIHLVDDKMHARATGPYALITQQPLGGRAQNGGQRLGEMEVWALEAYGAAYTLQELLTIKSDDMYGRVEALHSMIKGNPIPQAGIPESFKVLIRELQALGLNISTNKITSELESLSTKAEIDILSHQSTDNKLNSNDMLIIIMNKIEQLFDYISISLAPPEKLLKLGEHALPNGQIVGEVNSTETINYKTLKPEMGGLFCERIFGPVKNWECHCGKYKRFRAKNLVCERCGVEVTESKVRRYRMGYINLSTPVTHIWYIKGLPSYLAIILDMRPKDIEQVVYYNSYIVINIKNKKLKLSNGRLIEERSLLNEKEWEELEDKIYLKDSELESNENNETCDEISAPEIDAEKAIEIEIGIGAEAIKKLLTNLNLDIEEEKLRKSISYIDDQLELAKAIRRLRLLQNLISSQTNPAWTVLEVLPVLPPDLRPMIQLDGGRFASSDLNDLYRKVIHRNNRLVKLQEILAPEIIIRNEKRMLQESVDALIDNGRRGKTVVGANNRPLKSLSDILEGKQGRFRQNLLGKRVDYSGRSVIVVDPTLKLYQCGLPKEMAIILFEPFIINALIHQGLVYNIKAAKKLIQRNEHVVMEILEEVIQGHPILLNRAPTLHRLGIQAFEPVIVEGRAIKLHPLVCPAFNADFDGDQMAVHIPLSIEAQTEARILMFAPHNFLSPATGDPIITPSQDMVLGCYYLTADNPYSQNINENYFASFDDALIAYENNLITLHSYIWVRFDGIIDDEFKENLILAKKISSNCYLYIYPNRQVKEYLDNKMKIQYVRTTVGRILFNTTITNTMTDNIISYLDRNLIFLNRVINKNELKQIIAFFFQKYGITVATKVADELKTLGFHYATKAGLSLSLEDLKVPVLKRELIDNTDYQIQQTENKYLRGEITIVERLQKVVDTWNNASEDLKNELVNYFIHRDPLNPIYMMAFSGARGNISQVRQLVGMRGLMADPQGQIIDLPIKSNFREGLNSTEYIISSYGARKGIVDIALRTADSGYLTRRLVDVAQDYIIKSRDCGTKQGIYLTDLKDNDRVIIPLEKRLIGRVLAEQIYDVYTQEIIANYNQDISPKLAEKIVALGIKEVFIRSPLTCESKQGVCQLCYGWNLAYNKIADIGEAVGIIAAQSIGEPGTQLTMRTFHTGGVFTGQLAKQIRAPFEGRILPFGLKKTSLTRTRYGDKALLIEDNVTITIQSDSNVKESFELKPGVILFVTSNQLVKKNDLIAEFPLSSRLITENANKRVITDLSGEVYFSNLIVEEKIDLNQDKNEYIKRITRNDGTICILAGEIYNLPLDSKINVHKAEYIHKGQSLATLELVSQFGGKLHKLYNSQFEEDINAELAHASILYDGIETLYVDKSNINEQYIFQTVNNRKFILKTNPGNYIYNNRFEIFGEEILDKYRTETGGIIKYDTIKTSKRIKDNEGYELLEEGTLFWIPEITYELNIDHSLLKVKNGEFIKSSHLITDQISAPYDGIIEIIKKHNMVKEVILKIGTLYPIKDDKLVKIIKKQNKQIIYKDNFLFQIFNIKHIDIAFIEIYEYSSTNYLLIRHAYPYEIKKNTENFFSIQRFSQEITSLLIFNKIYLRYKDGQRIKSLTGINLVKNIWICKLQSNFSYFKINFELIKNKIGKINKLEIVFLEHISLKKQNSIKSNKNLTSTKILVDLKQILNASDIIAQTDILCKEDGQVLNIKTDKIHRILILTEKDKKSYINNSTKWNVKKGDWIKAGDYISDNVIAKESGQVLECNNNSIIVRKGKVYLISIGTVLLIKNQDFIQKGDTIAVLSYERFKTADIVQGLPKVEEILEARRVKEQILLSKDCGHLYFEELKNILWIFDYNNLKALTRQNLLDSEVDKLQLAYMSYVNLADSIIDGSYNTHLLLDLYFEFFIKHVVGYLPQQRDICVELSFRKIQNSLINEIQYVYQSQGADISDKHIEVIIRKMTSKVEMTSCEMDEIYTGELINLAQIKSMNLGINLLEKLQFKKEVKKRREKKKRKEEEKREFNKEYSEDELYVQLKERENEEVLSFDYKPILLGITKASLTTKSFISAASFQETRRVLTKAAFENHIDWLKALKENVIIGRLIPAGTGFKQFYLYEYTKKNSEQNIISINPYNFEDNIIYKLLTNKLEKNKKLN</sequence>
<evidence type="ECO:0000256" key="4">
    <source>
        <dbReference type="ARBA" id="ARBA00009839"/>
    </source>
</evidence>
<dbReference type="STRING" id="130081.M2XYH2"/>
<dbReference type="GO" id="GO:0046872">
    <property type="term" value="F:metal ion binding"/>
    <property type="evidence" value="ECO:0007669"/>
    <property type="project" value="UniProtKB-KW"/>
</dbReference>
<comment type="similarity">
    <text evidence="2 13">Belongs to the RNA polymerase beta chain family.</text>
</comment>
<dbReference type="InterPro" id="IPR014724">
    <property type="entry name" value="RNA_pol_RPB2_OB-fold"/>
</dbReference>
<dbReference type="InterPro" id="IPR007642">
    <property type="entry name" value="RNA_pol_Rpb2_2"/>
</dbReference>
<dbReference type="Gene3D" id="2.40.50.100">
    <property type="match status" value="2"/>
</dbReference>
<dbReference type="HAMAP" id="MF_01321">
    <property type="entry name" value="RNApol_bact_RpoB"/>
    <property type="match status" value="1"/>
</dbReference>
<evidence type="ECO:0000256" key="8">
    <source>
        <dbReference type="ARBA" id="ARBA00022723"/>
    </source>
</evidence>
<name>M2XYH2_GALSU</name>
<dbReference type="GO" id="GO:0003677">
    <property type="term" value="F:DNA binding"/>
    <property type="evidence" value="ECO:0007669"/>
    <property type="project" value="InterPro"/>
</dbReference>
<dbReference type="InterPro" id="IPR007081">
    <property type="entry name" value="RNA_pol_Rpb1_5"/>
</dbReference>
<dbReference type="Pfam" id="PF04997">
    <property type="entry name" value="RNA_pol_Rpb1_1"/>
    <property type="match status" value="1"/>
</dbReference>
<keyword evidence="6 12" id="KW-0808">Transferase</keyword>
<dbReference type="Pfam" id="PF04563">
    <property type="entry name" value="RNA_pol_Rpb2_1"/>
    <property type="match status" value="1"/>
</dbReference>
<dbReference type="Pfam" id="PF04983">
    <property type="entry name" value="RNA_pol_Rpb1_3"/>
    <property type="match status" value="1"/>
</dbReference>
<evidence type="ECO:0000256" key="7">
    <source>
        <dbReference type="ARBA" id="ARBA00022695"/>
    </source>
</evidence>
<dbReference type="Pfam" id="PF04561">
    <property type="entry name" value="RNA_pol_Rpb2_2"/>
    <property type="match status" value="1"/>
</dbReference>
<dbReference type="InterPro" id="IPR042107">
    <property type="entry name" value="DNA-dir_RNA_pol_bsu_ext_1_sf"/>
</dbReference>
<dbReference type="CDD" id="cd00653">
    <property type="entry name" value="RNA_pol_B_RPB2"/>
    <property type="match status" value="1"/>
</dbReference>
<dbReference type="InterPro" id="IPR007066">
    <property type="entry name" value="RNA_pol_Rpb1_3"/>
</dbReference>
<accession>M2XYH2</accession>
<dbReference type="GO" id="GO:0000428">
    <property type="term" value="C:DNA-directed RNA polymerase complex"/>
    <property type="evidence" value="ECO:0007669"/>
    <property type="project" value="UniProtKB-KW"/>
</dbReference>
<feature type="coiled-coil region" evidence="14">
    <location>
        <begin position="2976"/>
        <end position="3003"/>
    </location>
</feature>
<dbReference type="Gene3D" id="1.10.132.30">
    <property type="match status" value="1"/>
</dbReference>
<dbReference type="OrthoDB" id="35661at2759"/>
<keyword evidence="8" id="KW-0479">Metal-binding</keyword>
<dbReference type="Gene3D" id="1.10.40.90">
    <property type="match status" value="1"/>
</dbReference>
<keyword evidence="7 12" id="KW-0548">Nucleotidyltransferase</keyword>
<dbReference type="PROSITE" id="PS01166">
    <property type="entry name" value="RNA_POL_BETA"/>
    <property type="match status" value="1"/>
</dbReference>
<comment type="catalytic activity">
    <reaction evidence="11 12">
        <text>RNA(n) + a ribonucleoside 5'-triphosphate = RNA(n+1) + diphosphate</text>
        <dbReference type="Rhea" id="RHEA:21248"/>
        <dbReference type="Rhea" id="RHEA-COMP:14527"/>
        <dbReference type="Rhea" id="RHEA-COMP:17342"/>
        <dbReference type="ChEBI" id="CHEBI:33019"/>
        <dbReference type="ChEBI" id="CHEBI:61557"/>
        <dbReference type="ChEBI" id="CHEBI:140395"/>
        <dbReference type="EC" id="2.7.7.6"/>
    </reaction>
</comment>
<dbReference type="InterPro" id="IPR007120">
    <property type="entry name" value="DNA-dir_RNAP_su2_dom"/>
</dbReference>
<dbReference type="InterPro" id="IPR006592">
    <property type="entry name" value="RNA_pol_N"/>
</dbReference>
<evidence type="ECO:0000313" key="16">
    <source>
        <dbReference type="EMBL" id="EME28514.1"/>
    </source>
</evidence>
<keyword evidence="9" id="KW-0862">Zinc</keyword>
<dbReference type="RefSeq" id="XP_005705034.1">
    <property type="nucleotide sequence ID" value="XM_005704977.1"/>
</dbReference>
<dbReference type="InterPro" id="IPR007080">
    <property type="entry name" value="RNA_pol_Rpb1_1"/>
</dbReference>
<dbReference type="GO" id="GO:0032549">
    <property type="term" value="F:ribonucleoside binding"/>
    <property type="evidence" value="ECO:0007669"/>
    <property type="project" value="InterPro"/>
</dbReference>
<dbReference type="Pfam" id="PF04998">
    <property type="entry name" value="RNA_pol_Rpb1_5"/>
    <property type="match status" value="2"/>
</dbReference>
<dbReference type="InterPro" id="IPR000722">
    <property type="entry name" value="RNA_pol_asu"/>
</dbReference>
<dbReference type="PANTHER" id="PTHR19376">
    <property type="entry name" value="DNA-DIRECTED RNA POLYMERASE"/>
    <property type="match status" value="1"/>
</dbReference>
<dbReference type="InterPro" id="IPR019462">
    <property type="entry name" value="DNA-dir_RNA_pol_bsu_external_1"/>
</dbReference>
<evidence type="ECO:0000256" key="9">
    <source>
        <dbReference type="ARBA" id="ARBA00022833"/>
    </source>
</evidence>
<evidence type="ECO:0000259" key="15">
    <source>
        <dbReference type="SMART" id="SM00663"/>
    </source>
</evidence>
<dbReference type="EMBL" id="KB454519">
    <property type="protein sequence ID" value="EME28514.1"/>
    <property type="molecule type" value="Genomic_DNA"/>
</dbReference>
<dbReference type="Gene3D" id="1.10.1790.20">
    <property type="match status" value="1"/>
</dbReference>
<dbReference type="InterPro" id="IPR007083">
    <property type="entry name" value="RNA_pol_Rpb1_4"/>
</dbReference>
<dbReference type="Pfam" id="PF04565">
    <property type="entry name" value="RNA_pol_Rpb2_3"/>
    <property type="match status" value="1"/>
</dbReference>
<dbReference type="InterPro" id="IPR038120">
    <property type="entry name" value="Rpb1_funnel_sf"/>
</dbReference>
<dbReference type="KEGG" id="gsl:Gasu_40590"/>
<dbReference type="GO" id="GO:0003899">
    <property type="term" value="F:DNA-directed RNA polymerase activity"/>
    <property type="evidence" value="ECO:0007669"/>
    <property type="project" value="UniProtKB-EC"/>
</dbReference>
<dbReference type="PANTHER" id="PTHR19376:SF54">
    <property type="entry name" value="DNA-DIRECTED RNA POLYMERASE SUBUNIT BETA"/>
    <property type="match status" value="1"/>
</dbReference>
<dbReference type="InterPro" id="IPR007645">
    <property type="entry name" value="RNA_pol_Rpb2_3"/>
</dbReference>
<dbReference type="InterPro" id="IPR007121">
    <property type="entry name" value="RNA_pol_bsu_CS"/>
</dbReference>